<sequence length="364" mass="40478">MVLQRAECVLCLGEPVAYVPILKGRAGEFLALGHASAEVQSQIRPVMEVVPDCDVRDLLETFCDRAMEDVPNGMVLTVDCGALPAAQVFKGDAGGPMVRVGESLGWRQVAMCPVFRGTDSDETLAEVRAVMAWHQQGGCLRISSARDVQERRPDDERIREMLRTLRAAPEEIDLIIDAGPVHSRDRRKALAVEVLETLHYMARWPWRRGCVAAGAFPVNLTNFPRGQATPVVREDALLWKQVRDQWCGDIPDFGDFGVTHPRMPPQAHGTPHPNMRYTTAADWQVFVYPKTRRGNDDFFTLSRDLVSSPYWPPTGAGMSWGDARLQECAKRQRPKAGGGMEWRAWATSHHLAVVTSRLTALGCP</sequence>
<keyword evidence="2" id="KW-1185">Reference proteome</keyword>
<evidence type="ECO:0008006" key="3">
    <source>
        <dbReference type="Google" id="ProtNLM"/>
    </source>
</evidence>
<dbReference type="AlphaFoldDB" id="A0A640V300"/>
<protein>
    <recommendedName>
        <fullName evidence="3">T4 beta protein</fullName>
    </recommendedName>
</protein>
<name>A0A640V300_9ACTN</name>
<evidence type="ECO:0000313" key="2">
    <source>
        <dbReference type="Proteomes" id="UP000431826"/>
    </source>
</evidence>
<gene>
    <name evidence="1" type="ORF">Stube_67400</name>
</gene>
<reference evidence="1 2" key="1">
    <citation type="submission" date="2019-12" db="EMBL/GenBank/DDBJ databases">
        <title>Whole genome shotgun sequence of Streptomyces tubercidicus NBRC 13090.</title>
        <authorList>
            <person name="Ichikawa N."/>
            <person name="Kimura A."/>
            <person name="Kitahashi Y."/>
            <person name="Komaki H."/>
            <person name="Tamura T."/>
        </authorList>
    </citation>
    <scope>NUCLEOTIDE SEQUENCE [LARGE SCALE GENOMIC DNA]</scope>
    <source>
        <strain evidence="1 2">NBRC 13090</strain>
    </source>
</reference>
<proteinExistence type="predicted"/>
<evidence type="ECO:0000313" key="1">
    <source>
        <dbReference type="EMBL" id="GFE42067.1"/>
    </source>
</evidence>
<comment type="caution">
    <text evidence="1">The sequence shown here is derived from an EMBL/GenBank/DDBJ whole genome shotgun (WGS) entry which is preliminary data.</text>
</comment>
<dbReference type="EMBL" id="BLIR01000003">
    <property type="protein sequence ID" value="GFE42067.1"/>
    <property type="molecule type" value="Genomic_DNA"/>
</dbReference>
<accession>A0A640V300</accession>
<dbReference type="Pfam" id="PF14350">
    <property type="entry name" value="Beta_protein"/>
    <property type="match status" value="1"/>
</dbReference>
<dbReference type="Proteomes" id="UP000431826">
    <property type="component" value="Unassembled WGS sequence"/>
</dbReference>
<organism evidence="1 2">
    <name type="scientific">Streptomyces tubercidicus</name>
    <dbReference type="NCBI Taxonomy" id="47759"/>
    <lineage>
        <taxon>Bacteria</taxon>
        <taxon>Bacillati</taxon>
        <taxon>Actinomycetota</taxon>
        <taxon>Actinomycetes</taxon>
        <taxon>Kitasatosporales</taxon>
        <taxon>Streptomycetaceae</taxon>
        <taxon>Streptomyces</taxon>
    </lineage>
</organism>
<dbReference type="InterPro" id="IPR025683">
    <property type="entry name" value="Protein_beta"/>
</dbReference>